<accession>A0A1J4TYP8</accession>
<keyword evidence="5" id="KW-0472">Membrane</keyword>
<evidence type="ECO:0000256" key="4">
    <source>
        <dbReference type="SAM" id="MobiDB-lite"/>
    </source>
</evidence>
<evidence type="ECO:0000313" key="7">
    <source>
        <dbReference type="Proteomes" id="UP000183120"/>
    </source>
</evidence>
<dbReference type="GO" id="GO:1901982">
    <property type="term" value="F:maltose binding"/>
    <property type="evidence" value="ECO:0007669"/>
    <property type="project" value="TreeGrafter"/>
</dbReference>
<dbReference type="Gene3D" id="3.40.190.10">
    <property type="entry name" value="Periplasmic binding protein-like II"/>
    <property type="match status" value="1"/>
</dbReference>
<dbReference type="AlphaFoldDB" id="A0A1J4TYP8"/>
<keyword evidence="3" id="KW-0732">Signal</keyword>
<name>A0A1J4TYP8_9BACT</name>
<dbReference type="STRING" id="1805209.AUJ73_00140"/>
<dbReference type="PANTHER" id="PTHR30061:SF50">
    <property type="entry name" value="MALTOSE_MALTODEXTRIN-BINDING PERIPLASMIC PROTEIN"/>
    <property type="match status" value="1"/>
</dbReference>
<organism evidence="6 7">
    <name type="scientific">Candidatus Gottesmanbacteria bacterium CG1_02_37_22</name>
    <dbReference type="NCBI Taxonomy" id="1805209"/>
    <lineage>
        <taxon>Bacteria</taxon>
        <taxon>Candidatus Gottesmaniibacteriota</taxon>
    </lineage>
</organism>
<evidence type="ECO:0000256" key="3">
    <source>
        <dbReference type="ARBA" id="ARBA00022729"/>
    </source>
</evidence>
<dbReference type="GO" id="GO:0055052">
    <property type="term" value="C:ATP-binding cassette (ABC) transporter complex, substrate-binding subunit-containing"/>
    <property type="evidence" value="ECO:0007669"/>
    <property type="project" value="TreeGrafter"/>
</dbReference>
<dbReference type="GO" id="GO:0015768">
    <property type="term" value="P:maltose transport"/>
    <property type="evidence" value="ECO:0007669"/>
    <property type="project" value="TreeGrafter"/>
</dbReference>
<sequence>MDNLPKKENQADKDSSQASGEIYSHGEQSVYGEATRPENHQEADGQYQGIQPPFSEGSSSNSTSNDSNSGYSQEGSVNASPYDAAPNSSSPFEENKQKKIIIYIVAVIIFLLLILLGYFVFNFIKNRQNNNSPKDNKTKVVLNYWGLWEDDQIMKGVVDDYQRIHPNVEIKYAKQSTVQYRERLQAAIDRSEGPDIFRFHNSWVPMIVNQLDAMPKDIYSDEEFENTFYPVASSDLKMGGNYYGIPLEIDGLLLFYNEDILKSANVQVPSTWIDVQNVAFQNKLTVIENNKLITSAIALGTTDNIDHFSDILGLMFLQNGTKLNKSLFSCLDEKITSCSVEVLTFYHKFAEPGTPNYTWNETIDNSIIAFATGKVAMILAPSWQTFTIQEIAKNSNIQLNFKTAQVPQLPCNTSSCPPINWATYWVEGVAKTSKNKKAAWEFLKYLSSKEVMIKLYSEQMKVRQLFGEPYSRKDLADKLSDNHYLAPLIAAAPTMKSFYLVSRTYDGDTGIDSRMITYLKNAVNSLSQGVSPESALKTADEGFKQVYSSFGITSAN</sequence>
<comment type="similarity">
    <text evidence="1">Belongs to the bacterial solute-binding protein 1 family.</text>
</comment>
<protein>
    <recommendedName>
        <fullName evidence="8">ABC transporter substrate-binding protein</fullName>
    </recommendedName>
</protein>
<evidence type="ECO:0000313" key="6">
    <source>
        <dbReference type="EMBL" id="OIO15741.1"/>
    </source>
</evidence>
<keyword evidence="2" id="KW-0813">Transport</keyword>
<feature type="compositionally biased region" description="Basic and acidic residues" evidence="4">
    <location>
        <begin position="1"/>
        <end position="15"/>
    </location>
</feature>
<dbReference type="SUPFAM" id="SSF53850">
    <property type="entry name" value="Periplasmic binding protein-like II"/>
    <property type="match status" value="1"/>
</dbReference>
<keyword evidence="5" id="KW-0812">Transmembrane</keyword>
<dbReference type="Proteomes" id="UP000183120">
    <property type="component" value="Unassembled WGS sequence"/>
</dbReference>
<evidence type="ECO:0008006" key="8">
    <source>
        <dbReference type="Google" id="ProtNLM"/>
    </source>
</evidence>
<evidence type="ECO:0000256" key="5">
    <source>
        <dbReference type="SAM" id="Phobius"/>
    </source>
</evidence>
<gene>
    <name evidence="6" type="ORF">AUJ73_00140</name>
</gene>
<evidence type="ECO:0000256" key="1">
    <source>
        <dbReference type="ARBA" id="ARBA00008520"/>
    </source>
</evidence>
<dbReference type="Pfam" id="PF13416">
    <property type="entry name" value="SBP_bac_8"/>
    <property type="match status" value="1"/>
</dbReference>
<dbReference type="InterPro" id="IPR006059">
    <property type="entry name" value="SBP"/>
</dbReference>
<comment type="caution">
    <text evidence="6">The sequence shown here is derived from an EMBL/GenBank/DDBJ whole genome shotgun (WGS) entry which is preliminary data.</text>
</comment>
<dbReference type="PANTHER" id="PTHR30061">
    <property type="entry name" value="MALTOSE-BINDING PERIPLASMIC PROTEIN"/>
    <property type="match status" value="1"/>
</dbReference>
<feature type="transmembrane region" description="Helical" evidence="5">
    <location>
        <begin position="100"/>
        <end position="121"/>
    </location>
</feature>
<feature type="region of interest" description="Disordered" evidence="4">
    <location>
        <begin position="1"/>
        <end position="92"/>
    </location>
</feature>
<reference evidence="6 7" key="1">
    <citation type="journal article" date="2016" name="Environ. Microbiol.">
        <title>Genomic resolution of a cold subsurface aquifer community provides metabolic insights for novel microbes adapted to high CO concentrations.</title>
        <authorList>
            <person name="Probst A.J."/>
            <person name="Castelle C.J."/>
            <person name="Singh A."/>
            <person name="Brown C.T."/>
            <person name="Anantharaman K."/>
            <person name="Sharon I."/>
            <person name="Hug L.A."/>
            <person name="Burstein D."/>
            <person name="Emerson J.B."/>
            <person name="Thomas B.C."/>
            <person name="Banfield J.F."/>
        </authorList>
    </citation>
    <scope>NUCLEOTIDE SEQUENCE [LARGE SCALE GENOMIC DNA]</scope>
    <source>
        <strain evidence="6">CG1_02_37_22</strain>
    </source>
</reference>
<feature type="compositionally biased region" description="Low complexity" evidence="4">
    <location>
        <begin position="55"/>
        <end position="72"/>
    </location>
</feature>
<dbReference type="EMBL" id="MNUY01000001">
    <property type="protein sequence ID" value="OIO15741.1"/>
    <property type="molecule type" value="Genomic_DNA"/>
</dbReference>
<proteinExistence type="inferred from homology"/>
<evidence type="ECO:0000256" key="2">
    <source>
        <dbReference type="ARBA" id="ARBA00022448"/>
    </source>
</evidence>
<keyword evidence="5" id="KW-1133">Transmembrane helix</keyword>
<dbReference type="GO" id="GO:0042956">
    <property type="term" value="P:maltodextrin transmembrane transport"/>
    <property type="evidence" value="ECO:0007669"/>
    <property type="project" value="TreeGrafter"/>
</dbReference>